<dbReference type="PANTHER" id="PTHR24345:SF91">
    <property type="entry name" value="SERINE_THREONINE-PROTEIN KINASE PLK4"/>
    <property type="match status" value="1"/>
</dbReference>
<dbReference type="AlphaFoldDB" id="A0AAN7T1Y5"/>
<feature type="domain" description="Protein kinase" evidence="6">
    <location>
        <begin position="6"/>
        <end position="278"/>
    </location>
</feature>
<organism evidence="7 8">
    <name type="scientific">Lithohypha guttulata</name>
    <dbReference type="NCBI Taxonomy" id="1690604"/>
    <lineage>
        <taxon>Eukaryota</taxon>
        <taxon>Fungi</taxon>
        <taxon>Dikarya</taxon>
        <taxon>Ascomycota</taxon>
        <taxon>Pezizomycotina</taxon>
        <taxon>Eurotiomycetes</taxon>
        <taxon>Chaetothyriomycetidae</taxon>
        <taxon>Chaetothyriales</taxon>
        <taxon>Trichomeriaceae</taxon>
        <taxon>Lithohypha</taxon>
    </lineage>
</organism>
<name>A0AAN7T1Y5_9EURO</name>
<dbReference type="GO" id="GO:0005524">
    <property type="term" value="F:ATP binding"/>
    <property type="evidence" value="ECO:0007669"/>
    <property type="project" value="UniProtKB-KW"/>
</dbReference>
<keyword evidence="5" id="KW-0067">ATP-binding</keyword>
<reference evidence="7 8" key="1">
    <citation type="submission" date="2023-08" db="EMBL/GenBank/DDBJ databases">
        <title>Black Yeasts Isolated from many extreme environments.</title>
        <authorList>
            <person name="Coleine C."/>
            <person name="Stajich J.E."/>
            <person name="Selbmann L."/>
        </authorList>
    </citation>
    <scope>NUCLEOTIDE SEQUENCE [LARGE SCALE GENOMIC DNA]</scope>
    <source>
        <strain evidence="7 8">CCFEE 5910</strain>
    </source>
</reference>
<evidence type="ECO:0000256" key="2">
    <source>
        <dbReference type="ARBA" id="ARBA00022679"/>
    </source>
</evidence>
<proteinExistence type="predicted"/>
<sequence>MSNPTNIGYDLLATGYTSKIYRIPNSDKVIKVLIDDEQRGYNAKLFFEAERAVYERLWQDSDRDPPPQSVLRYFGPDPTFPTGLTLELASKGNVWDYVFHNRPIASDLVLRWAKQAAQGLAFIHKCGVLHRDIHAINMFLDDELNVKIGDFGASSIDGGKGLLRYRETHQLWVADEKGNGYRTEISVRSEIVALGSSLYFIVTGQDLFEGELRLDQDEEIQYRMQRRMLPRTENLRVLGEVTKNCWNLKYQQMEDVVKDVDRLYPQEVNNLPTAIDSI</sequence>
<dbReference type="SUPFAM" id="SSF56112">
    <property type="entry name" value="Protein kinase-like (PK-like)"/>
    <property type="match status" value="1"/>
</dbReference>
<evidence type="ECO:0000256" key="1">
    <source>
        <dbReference type="ARBA" id="ARBA00022527"/>
    </source>
</evidence>
<dbReference type="GO" id="GO:0004674">
    <property type="term" value="F:protein serine/threonine kinase activity"/>
    <property type="evidence" value="ECO:0007669"/>
    <property type="project" value="UniProtKB-KW"/>
</dbReference>
<dbReference type="Proteomes" id="UP001309876">
    <property type="component" value="Unassembled WGS sequence"/>
</dbReference>
<evidence type="ECO:0000256" key="4">
    <source>
        <dbReference type="ARBA" id="ARBA00022777"/>
    </source>
</evidence>
<evidence type="ECO:0000313" key="7">
    <source>
        <dbReference type="EMBL" id="KAK5086709.1"/>
    </source>
</evidence>
<keyword evidence="2" id="KW-0808">Transferase</keyword>
<gene>
    <name evidence="7" type="ORF">LTR05_003877</name>
</gene>
<dbReference type="InterPro" id="IPR011009">
    <property type="entry name" value="Kinase-like_dom_sf"/>
</dbReference>
<dbReference type="PROSITE" id="PS50011">
    <property type="entry name" value="PROTEIN_KINASE_DOM"/>
    <property type="match status" value="1"/>
</dbReference>
<keyword evidence="3" id="KW-0547">Nucleotide-binding</keyword>
<comment type="caution">
    <text evidence="7">The sequence shown here is derived from an EMBL/GenBank/DDBJ whole genome shotgun (WGS) entry which is preliminary data.</text>
</comment>
<evidence type="ECO:0000259" key="6">
    <source>
        <dbReference type="PROSITE" id="PS50011"/>
    </source>
</evidence>
<keyword evidence="1" id="KW-0723">Serine/threonine-protein kinase</keyword>
<dbReference type="Gene3D" id="1.10.510.10">
    <property type="entry name" value="Transferase(Phosphotransferase) domain 1"/>
    <property type="match status" value="1"/>
</dbReference>
<dbReference type="InterPro" id="IPR000719">
    <property type="entry name" value="Prot_kinase_dom"/>
</dbReference>
<dbReference type="EMBL" id="JAVRRJ010000003">
    <property type="protein sequence ID" value="KAK5086709.1"/>
    <property type="molecule type" value="Genomic_DNA"/>
</dbReference>
<evidence type="ECO:0000313" key="8">
    <source>
        <dbReference type="Proteomes" id="UP001309876"/>
    </source>
</evidence>
<dbReference type="GO" id="GO:0005634">
    <property type="term" value="C:nucleus"/>
    <property type="evidence" value="ECO:0007669"/>
    <property type="project" value="TreeGrafter"/>
</dbReference>
<dbReference type="PANTHER" id="PTHR24345">
    <property type="entry name" value="SERINE/THREONINE-PROTEIN KINASE PLK"/>
    <property type="match status" value="1"/>
</dbReference>
<dbReference type="Pfam" id="PF00069">
    <property type="entry name" value="Pkinase"/>
    <property type="match status" value="1"/>
</dbReference>
<evidence type="ECO:0000256" key="5">
    <source>
        <dbReference type="ARBA" id="ARBA00022840"/>
    </source>
</evidence>
<keyword evidence="8" id="KW-1185">Reference proteome</keyword>
<evidence type="ECO:0000256" key="3">
    <source>
        <dbReference type="ARBA" id="ARBA00022741"/>
    </source>
</evidence>
<accession>A0AAN7T1Y5</accession>
<protein>
    <recommendedName>
        <fullName evidence="6">Protein kinase domain-containing protein</fullName>
    </recommendedName>
</protein>
<keyword evidence="4" id="KW-0418">Kinase</keyword>